<accession>A0A146KJA8</accession>
<dbReference type="InterPro" id="IPR012337">
    <property type="entry name" value="RNaseH-like_sf"/>
</dbReference>
<dbReference type="Gene3D" id="3.30.420.10">
    <property type="entry name" value="Ribonuclease H-like superfamily/Ribonuclease H"/>
    <property type="match status" value="1"/>
</dbReference>
<gene>
    <name evidence="1" type="ORF">TPC1_11465</name>
</gene>
<dbReference type="EMBL" id="GDID01001085">
    <property type="protein sequence ID" value="JAP95521.1"/>
    <property type="molecule type" value="Transcribed_RNA"/>
</dbReference>
<reference evidence="1" key="1">
    <citation type="submission" date="2015-07" db="EMBL/GenBank/DDBJ databases">
        <title>Adaptation to a free-living lifestyle via gene acquisitions in the diplomonad Trepomonas sp. PC1.</title>
        <authorList>
            <person name="Xu F."/>
            <person name="Jerlstrom-Hultqvist J."/>
            <person name="Kolisko M."/>
            <person name="Simpson A.G.B."/>
            <person name="Roger A.J."/>
            <person name="Svard S.G."/>
            <person name="Andersson J.O."/>
        </authorList>
    </citation>
    <scope>NUCLEOTIDE SEQUENCE</scope>
    <source>
        <strain evidence="1">PC1</strain>
    </source>
</reference>
<sequence length="529" mass="62487">MTIIFIDFEAYFQNATDQVPSEIALVRYKNHVIQATFHCFYQPDKEEWQKMYQTNASTINHVFELTGIYLPFSEESKSLFPVYSGDLSQLGQTIEQFCKGSSSVLQQLDFTTLYASFESADDYQLVAKGVHLEQAILARKMKTDLYQRVVEAEQLNKVVNKTFLNTKNIHSQREFYYCPCHTKLKTKDGQHCALDDCLFLCKTIFQCSFSMSSTLMLQTIQEIPTIILTSQRKAVVEQGVKILQKFMKDKSVFVFEFNEQKREFAAAAKLIQNFEKFQLEKHCGNCKIRMLYIDFTPHEYEQMNYKFDFTAELKKKSLTEILKSFQLSQPFQCRDFTMLHCTYFVLDPLVLCEVCLMRIIKNEKVAELHILLEPTPELRIQLLTQKINLVKEEKFLQVQIANVQDKDRFMKMKYSCLGDIIDRFCLEGSRQMPQQSIIYNDFEKIEPHKVQIALIEDFQPIQYILQQIGCRYYQKCVELSKLNYINNKTHYKYVQFNDRCWYHQNKQKGYCVRNVMEGIRKQFSFETSE</sequence>
<dbReference type="AlphaFoldDB" id="A0A146KJA8"/>
<dbReference type="GO" id="GO:0003676">
    <property type="term" value="F:nucleic acid binding"/>
    <property type="evidence" value="ECO:0007669"/>
    <property type="project" value="InterPro"/>
</dbReference>
<dbReference type="SUPFAM" id="SSF53098">
    <property type="entry name" value="Ribonuclease H-like"/>
    <property type="match status" value="1"/>
</dbReference>
<name>A0A146KJA8_9EUKA</name>
<proteinExistence type="predicted"/>
<protein>
    <submittedName>
        <fullName evidence="1">Uncharacterized protein</fullName>
    </submittedName>
</protein>
<organism evidence="1">
    <name type="scientific">Trepomonas sp. PC1</name>
    <dbReference type="NCBI Taxonomy" id="1076344"/>
    <lineage>
        <taxon>Eukaryota</taxon>
        <taxon>Metamonada</taxon>
        <taxon>Diplomonadida</taxon>
        <taxon>Hexamitidae</taxon>
        <taxon>Hexamitinae</taxon>
        <taxon>Trepomonas</taxon>
    </lineage>
</organism>
<evidence type="ECO:0000313" key="1">
    <source>
        <dbReference type="EMBL" id="JAP95521.1"/>
    </source>
</evidence>
<dbReference type="InterPro" id="IPR036397">
    <property type="entry name" value="RNaseH_sf"/>
</dbReference>